<dbReference type="EMBL" id="AAMIYH010000015">
    <property type="protein sequence ID" value="EDH8303049.1"/>
    <property type="molecule type" value="Genomic_DNA"/>
</dbReference>
<name>A0A635R8H6_SALET</name>
<comment type="caution">
    <text evidence="1">The sequence shown here is derived from an EMBL/GenBank/DDBJ whole genome shotgun (WGS) entry which is preliminary data.</text>
</comment>
<organism evidence="1">
    <name type="scientific">Salmonella enterica subsp. enterica serovar Chester</name>
    <dbReference type="NCBI Taxonomy" id="149386"/>
    <lineage>
        <taxon>Bacteria</taxon>
        <taxon>Pseudomonadati</taxon>
        <taxon>Pseudomonadota</taxon>
        <taxon>Gammaproteobacteria</taxon>
        <taxon>Enterobacterales</taxon>
        <taxon>Enterobacteriaceae</taxon>
        <taxon>Salmonella</taxon>
    </lineage>
</organism>
<reference evidence="1" key="1">
    <citation type="submission" date="2018-07" db="EMBL/GenBank/DDBJ databases">
        <authorList>
            <person name="Ashton P.M."/>
            <person name="Dallman T."/>
            <person name="Nair S."/>
            <person name="De Pinna E."/>
            <person name="Peters T."/>
            <person name="Grant K."/>
        </authorList>
    </citation>
    <scope>NUCLEOTIDE SEQUENCE</scope>
    <source>
        <strain evidence="1">368335</strain>
    </source>
</reference>
<gene>
    <name evidence="1" type="ORF">CB695_16390</name>
</gene>
<dbReference type="AlphaFoldDB" id="A0A635R8H6"/>
<evidence type="ECO:0000313" key="1">
    <source>
        <dbReference type="EMBL" id="EDH8303049.1"/>
    </source>
</evidence>
<accession>A0A635R8H6</accession>
<sequence length="133" mass="15550">MNEQPQYDFYSLLEQKRFPNEVAIRSRLGFHVIYMLMPIITEYPAFKEWFDSMESEDVSSVLMHEDVPVIRTNYHITRNEVCATTSKFVQSFMVEISHAVINQQITVMEAFSVLLDAICSFQYQATNKLSNVH</sequence>
<protein>
    <submittedName>
        <fullName evidence="1">Uncharacterized protein</fullName>
    </submittedName>
</protein>
<proteinExistence type="predicted"/>